<accession>A0AAX6E1P0</accession>
<name>A0AAX6E1P0_IRIPA</name>
<gene>
    <name evidence="2" type="ORF">M6B38_215515</name>
</gene>
<proteinExistence type="predicted"/>
<protein>
    <submittedName>
        <fullName evidence="2">Extensin-like</fullName>
    </submittedName>
</protein>
<reference evidence="2" key="2">
    <citation type="submission" date="2023-04" db="EMBL/GenBank/DDBJ databases">
        <authorList>
            <person name="Bruccoleri R.E."/>
            <person name="Oakeley E.J."/>
            <person name="Faust A.-M."/>
            <person name="Dessus-Babus S."/>
            <person name="Altorfer M."/>
            <person name="Burckhardt D."/>
            <person name="Oertli M."/>
            <person name="Naumann U."/>
            <person name="Petersen F."/>
            <person name="Wong J."/>
        </authorList>
    </citation>
    <scope>NUCLEOTIDE SEQUENCE</scope>
    <source>
        <strain evidence="2">GSM-AAB239-AS_SAM_17_03QT</strain>
        <tissue evidence="2">Leaf</tissue>
    </source>
</reference>
<comment type="caution">
    <text evidence="2">The sequence shown here is derived from an EMBL/GenBank/DDBJ whole genome shotgun (WGS) entry which is preliminary data.</text>
</comment>
<keyword evidence="3" id="KW-1185">Reference proteome</keyword>
<dbReference type="AlphaFoldDB" id="A0AAX6E1P0"/>
<evidence type="ECO:0000313" key="3">
    <source>
        <dbReference type="Proteomes" id="UP001140949"/>
    </source>
</evidence>
<dbReference type="Proteomes" id="UP001140949">
    <property type="component" value="Unassembled WGS sequence"/>
</dbReference>
<feature type="region of interest" description="Disordered" evidence="1">
    <location>
        <begin position="1"/>
        <end position="21"/>
    </location>
</feature>
<evidence type="ECO:0000256" key="1">
    <source>
        <dbReference type="SAM" id="MobiDB-lite"/>
    </source>
</evidence>
<reference evidence="2" key="1">
    <citation type="journal article" date="2023" name="GigaByte">
        <title>Genome assembly of the bearded iris, Iris pallida Lam.</title>
        <authorList>
            <person name="Bruccoleri R.E."/>
            <person name="Oakeley E.J."/>
            <person name="Faust A.M.E."/>
            <person name="Altorfer M."/>
            <person name="Dessus-Babus S."/>
            <person name="Burckhardt D."/>
            <person name="Oertli M."/>
            <person name="Naumann U."/>
            <person name="Petersen F."/>
            <person name="Wong J."/>
        </authorList>
    </citation>
    <scope>NUCLEOTIDE SEQUENCE</scope>
    <source>
        <strain evidence="2">GSM-AAB239-AS_SAM_17_03QT</strain>
    </source>
</reference>
<evidence type="ECO:0000313" key="2">
    <source>
        <dbReference type="EMBL" id="KAJ6797958.1"/>
    </source>
</evidence>
<feature type="compositionally biased region" description="Basic residues" evidence="1">
    <location>
        <begin position="1"/>
        <end position="11"/>
    </location>
</feature>
<sequence length="168" mass="19175">MRQWHGRKGERRRGASPSVWPEGARAWRRAPAVLPRLLAARHGWSRSKTGIRWWLRLHTQGQRQIPIAGRSSRRAWLVALLHSDGTVEWRIHGRPVGRARLWRHGPGMPAVMGGKVYIGRSVPVRMLGLGLLLVFFVDGADESDCWIQERCNELDKGINDTDARVRAR</sequence>
<dbReference type="EMBL" id="JANAVB010040618">
    <property type="protein sequence ID" value="KAJ6797958.1"/>
    <property type="molecule type" value="Genomic_DNA"/>
</dbReference>
<organism evidence="2 3">
    <name type="scientific">Iris pallida</name>
    <name type="common">Sweet iris</name>
    <dbReference type="NCBI Taxonomy" id="29817"/>
    <lineage>
        <taxon>Eukaryota</taxon>
        <taxon>Viridiplantae</taxon>
        <taxon>Streptophyta</taxon>
        <taxon>Embryophyta</taxon>
        <taxon>Tracheophyta</taxon>
        <taxon>Spermatophyta</taxon>
        <taxon>Magnoliopsida</taxon>
        <taxon>Liliopsida</taxon>
        <taxon>Asparagales</taxon>
        <taxon>Iridaceae</taxon>
        <taxon>Iridoideae</taxon>
        <taxon>Irideae</taxon>
        <taxon>Iris</taxon>
    </lineage>
</organism>